<organism evidence="11 12">
    <name type="scientific">Paracoccidioides brasiliensis</name>
    <dbReference type="NCBI Taxonomy" id="121759"/>
    <lineage>
        <taxon>Eukaryota</taxon>
        <taxon>Fungi</taxon>
        <taxon>Dikarya</taxon>
        <taxon>Ascomycota</taxon>
        <taxon>Pezizomycotina</taxon>
        <taxon>Eurotiomycetes</taxon>
        <taxon>Eurotiomycetidae</taxon>
        <taxon>Onygenales</taxon>
        <taxon>Ajellomycetaceae</taxon>
        <taxon>Paracoccidioides</taxon>
    </lineage>
</organism>
<feature type="region of interest" description="Disordered" evidence="9">
    <location>
        <begin position="397"/>
        <end position="431"/>
    </location>
</feature>
<evidence type="ECO:0000259" key="10">
    <source>
        <dbReference type="PROSITE" id="PS51366"/>
    </source>
</evidence>
<accession>A0A1D2JB77</accession>
<keyword evidence="3" id="KW-0507">mRNA processing</keyword>
<feature type="compositionally biased region" description="Basic and acidic residues" evidence="9">
    <location>
        <begin position="868"/>
        <end position="878"/>
    </location>
</feature>
<evidence type="ECO:0000256" key="4">
    <source>
        <dbReference type="ARBA" id="ARBA00022728"/>
    </source>
</evidence>
<dbReference type="FunFam" id="1.25.40.180:FF:000004">
    <property type="entry name" value="pre-mRNA-splicing factor CWC22 homolog"/>
    <property type="match status" value="1"/>
</dbReference>
<dbReference type="Proteomes" id="UP000242814">
    <property type="component" value="Unassembled WGS sequence"/>
</dbReference>
<dbReference type="SUPFAM" id="SSF48371">
    <property type="entry name" value="ARM repeat"/>
    <property type="match status" value="1"/>
</dbReference>
<evidence type="ECO:0000256" key="1">
    <source>
        <dbReference type="ARBA" id="ARBA00004123"/>
    </source>
</evidence>
<dbReference type="Pfam" id="PF02854">
    <property type="entry name" value="MIF4G"/>
    <property type="match status" value="1"/>
</dbReference>
<name>A0A1D2JB77_PARBR</name>
<comment type="similarity">
    <text evidence="2">Belongs to the CWC22 family.</text>
</comment>
<evidence type="ECO:0000256" key="6">
    <source>
        <dbReference type="ARBA" id="ARBA00023242"/>
    </source>
</evidence>
<keyword evidence="5" id="KW-0508">mRNA splicing</keyword>
<evidence type="ECO:0000256" key="9">
    <source>
        <dbReference type="SAM" id="MobiDB-lite"/>
    </source>
</evidence>
<dbReference type="VEuPathDB" id="FungiDB:PABG_06204"/>
<dbReference type="GO" id="GO:0003723">
    <property type="term" value="F:RNA binding"/>
    <property type="evidence" value="ECO:0007669"/>
    <property type="project" value="InterPro"/>
</dbReference>
<evidence type="ECO:0000256" key="8">
    <source>
        <dbReference type="ARBA" id="ARBA00069506"/>
    </source>
</evidence>
<dbReference type="EMBL" id="LZYO01000216">
    <property type="protein sequence ID" value="ODH25730.1"/>
    <property type="molecule type" value="Genomic_DNA"/>
</dbReference>
<evidence type="ECO:0000256" key="7">
    <source>
        <dbReference type="ARBA" id="ARBA00040804"/>
    </source>
</evidence>
<gene>
    <name evidence="11" type="ORF">ACO22_05104</name>
</gene>
<dbReference type="Gene3D" id="1.25.40.180">
    <property type="match status" value="1"/>
</dbReference>
<reference evidence="11 12" key="1">
    <citation type="submission" date="2016-06" db="EMBL/GenBank/DDBJ databases">
        <authorList>
            <person name="Kjaerup R.B."/>
            <person name="Dalgaard T.S."/>
            <person name="Juul-Madsen H.R."/>
        </authorList>
    </citation>
    <scope>NUCLEOTIDE SEQUENCE [LARGE SCALE GENOMIC DNA]</scope>
    <source>
        <strain evidence="11 12">Pb300</strain>
    </source>
</reference>
<dbReference type="PROSITE" id="PS51366">
    <property type="entry name" value="MI"/>
    <property type="match status" value="1"/>
</dbReference>
<feature type="compositionally biased region" description="Low complexity" evidence="9">
    <location>
        <begin position="743"/>
        <end position="752"/>
    </location>
</feature>
<dbReference type="InterPro" id="IPR016024">
    <property type="entry name" value="ARM-type_fold"/>
</dbReference>
<evidence type="ECO:0000313" key="11">
    <source>
        <dbReference type="EMBL" id="ODH25730.1"/>
    </source>
</evidence>
<proteinExistence type="inferred from homology"/>
<dbReference type="GO" id="GO:0071013">
    <property type="term" value="C:catalytic step 2 spliceosome"/>
    <property type="evidence" value="ECO:0007669"/>
    <property type="project" value="TreeGrafter"/>
</dbReference>
<feature type="region of interest" description="Disordered" evidence="9">
    <location>
        <begin position="859"/>
        <end position="894"/>
    </location>
</feature>
<keyword evidence="4" id="KW-0747">Spliceosome</keyword>
<feature type="region of interest" description="Disordered" evidence="9">
    <location>
        <begin position="1"/>
        <end position="104"/>
    </location>
</feature>
<dbReference type="GO" id="GO:0000398">
    <property type="term" value="P:mRNA splicing, via spliceosome"/>
    <property type="evidence" value="ECO:0007669"/>
    <property type="project" value="TreeGrafter"/>
</dbReference>
<protein>
    <recommendedName>
        <fullName evidence="7">Pre-mRNA-splicing factor CWC22</fullName>
    </recommendedName>
    <alternativeName>
        <fullName evidence="8">Pre-mRNA-splicing factor cwc22</fullName>
    </alternativeName>
</protein>
<comment type="caution">
    <text evidence="11">The sequence shown here is derived from an EMBL/GenBank/DDBJ whole genome shotgun (WGS) entry which is preliminary data.</text>
</comment>
<evidence type="ECO:0000256" key="5">
    <source>
        <dbReference type="ARBA" id="ARBA00023187"/>
    </source>
</evidence>
<feature type="compositionally biased region" description="Low complexity" evidence="9">
    <location>
        <begin position="759"/>
        <end position="769"/>
    </location>
</feature>
<feature type="region of interest" description="Disordered" evidence="9">
    <location>
        <begin position="675"/>
        <end position="779"/>
    </location>
</feature>
<dbReference type="PANTHER" id="PTHR18034">
    <property type="entry name" value="CELL CYCLE CONTROL PROTEIN CWF22-RELATED"/>
    <property type="match status" value="1"/>
</dbReference>
<evidence type="ECO:0000313" key="12">
    <source>
        <dbReference type="Proteomes" id="UP000242814"/>
    </source>
</evidence>
<feature type="compositionally biased region" description="Basic and acidic residues" evidence="9">
    <location>
        <begin position="71"/>
        <end position="104"/>
    </location>
</feature>
<feature type="compositionally biased region" description="Low complexity" evidence="9">
    <location>
        <begin position="675"/>
        <end position="685"/>
    </location>
</feature>
<dbReference type="InterPro" id="IPR003890">
    <property type="entry name" value="MIF4G-like_typ-3"/>
</dbReference>
<keyword evidence="6" id="KW-0539">Nucleus</keyword>
<dbReference type="Pfam" id="PF02847">
    <property type="entry name" value="MA3"/>
    <property type="match status" value="1"/>
</dbReference>
<feature type="domain" description="MI" evidence="10">
    <location>
        <begin position="438"/>
        <end position="554"/>
    </location>
</feature>
<dbReference type="InterPro" id="IPR003891">
    <property type="entry name" value="Initiation_fac_eIF4g_MI"/>
</dbReference>
<dbReference type="PANTHER" id="PTHR18034:SF3">
    <property type="entry name" value="PRE-MRNA-SPLICING FACTOR CWC22 HOMOLOG"/>
    <property type="match status" value="1"/>
</dbReference>
<dbReference type="VEuPathDB" id="FungiDB:PADG_07762"/>
<dbReference type="InterPro" id="IPR050781">
    <property type="entry name" value="CWC22_splicing_factor"/>
</dbReference>
<feature type="compositionally biased region" description="Acidic residues" evidence="9">
    <location>
        <begin position="399"/>
        <end position="422"/>
    </location>
</feature>
<evidence type="ECO:0000256" key="2">
    <source>
        <dbReference type="ARBA" id="ARBA00006856"/>
    </source>
</evidence>
<comment type="subcellular location">
    <subcellularLocation>
        <location evidence="1">Nucleus</location>
    </subcellularLocation>
</comment>
<dbReference type="AlphaFoldDB" id="A0A1D2JB77"/>
<feature type="compositionally biased region" description="Basic and acidic residues" evidence="9">
    <location>
        <begin position="1"/>
        <end position="12"/>
    </location>
</feature>
<evidence type="ECO:0000256" key="3">
    <source>
        <dbReference type="ARBA" id="ARBA00022664"/>
    </source>
</evidence>
<dbReference type="SMART" id="SM00544">
    <property type="entry name" value="MA3"/>
    <property type="match status" value="1"/>
</dbReference>
<sequence length="993" mass="110836">MRASHITEKMEDPMMLQSAVRLPTPPPGVSFSPQPLGARKRSPPSRSPSPDRRRSPPNGFSRDGPHGPYGETDRSMDRDREQQLAERLRKRDAPAKALTEEEKQAAAKAEYEKLLNMRSGGTYIPPAKLRALQAQITDKTSKEYQRMAWEALKKSINGLINKVNVSNIKHIVPELFGENLVRGRGLFCRSIMKAQAASLPFTPIYAAMAAIVNTKLPQVGELLLNRLTVQFRKAFKRNDKAVCISSTTFIAHLCNQQVAHEMVAAQILLLLLHKPTDDSVEIAVGLTREVGQFLEEMGGPIALAVFDQFRNILHEADIDKRVQYMIEVLFQVRKDHYKDNPAIREELDLVEEEDQITHRVSLDDEIDVQDGLNIFKYDAQWEEHETAYKKLKAEILGEVSDEEDDDEEGTDDSSDEEEEDEQDKQMDIKDQSNTDLVNLRRTIYLTIMSSIDFEECCHKLIKITLPPGQESELPSMIIECCSQERTYSKFYGLIGERFAKLNRLWADLYEAAFVKYYETIHRYETNRLRNIAKFFGHMFSSDAIGWHALSIVHLNEEETTSSSRIFIKILFQELTEVLGMTKLQATLNDEILKPSFEGLFPTDNPRNTRFSINYFTSIGMGVLTEGMPHIQVTHHTPAPRGPVLIRAPVLLLVVEEGQVRALALPRLFLDPQAPAGAGAETEATPHPAPAPGLHQPDAGADSPHIPDLHLLHPADLDPSHIPPSAVDRRPPEGTNREAKHLPASEAASAHHPSQPPHPAAAAKPMAPAAEQEITQSRHIRAPHLPRPAQVGDDDDIRLHLHLPLPPHAPVLAPVLASVHAPRRRENNKKTAETAHAIDQSRPLHAPEHTEAEARIDTRPYPRTAPLPHRRENNKKTAETAHAIDQSRPLHAPEPTEAEARIDTRPYPLTAPLPHLHGICEGMAHLVRDRFVALLLRKSGGVCNVVVVAAVGGDVHFLDHGLGLDLRPGLRFEPRCLVGERGRLISCSCSCGVG</sequence>
<feature type="compositionally biased region" description="Basic and acidic residues" evidence="9">
    <location>
        <begin position="726"/>
        <end position="742"/>
    </location>
</feature>
<feature type="compositionally biased region" description="Basic and acidic residues" evidence="9">
    <location>
        <begin position="704"/>
        <end position="718"/>
    </location>
</feature>
<dbReference type="SMART" id="SM00543">
    <property type="entry name" value="MIF4G"/>
    <property type="match status" value="1"/>
</dbReference>